<protein>
    <submittedName>
        <fullName evidence="1">Uncharacterized protein</fullName>
    </submittedName>
</protein>
<name>A0A0W0F4L0_MONRR</name>
<evidence type="ECO:0000313" key="2">
    <source>
        <dbReference type="Proteomes" id="UP000054988"/>
    </source>
</evidence>
<sequence>MQSKKNCFTKKTDN</sequence>
<accession>A0A0W0F4L0</accession>
<proteinExistence type="predicted"/>
<comment type="caution">
    <text evidence="1">The sequence shown here is derived from an EMBL/GenBank/DDBJ whole genome shotgun (WGS) entry which is preliminary data.</text>
</comment>
<evidence type="ECO:0000313" key="1">
    <source>
        <dbReference type="EMBL" id="KTB31275.1"/>
    </source>
</evidence>
<gene>
    <name evidence="1" type="ORF">WG66_16151</name>
</gene>
<reference evidence="1 2" key="1">
    <citation type="submission" date="2015-12" db="EMBL/GenBank/DDBJ databases">
        <title>Draft genome sequence of Moniliophthora roreri, the causal agent of frosty pod rot of cacao.</title>
        <authorList>
            <person name="Aime M.C."/>
            <person name="Diaz-Valderrama J.R."/>
            <person name="Kijpornyongpan T."/>
            <person name="Phillips-Mora W."/>
        </authorList>
    </citation>
    <scope>NUCLEOTIDE SEQUENCE [LARGE SCALE GENOMIC DNA]</scope>
    <source>
        <strain evidence="1 2">MCA 2952</strain>
    </source>
</reference>
<dbReference type="Proteomes" id="UP000054988">
    <property type="component" value="Unassembled WGS sequence"/>
</dbReference>
<dbReference type="EMBL" id="LATX01002341">
    <property type="protein sequence ID" value="KTB31275.1"/>
    <property type="molecule type" value="Genomic_DNA"/>
</dbReference>
<organism evidence="1 2">
    <name type="scientific">Moniliophthora roreri</name>
    <name type="common">Frosty pod rot fungus</name>
    <name type="synonym">Monilia roreri</name>
    <dbReference type="NCBI Taxonomy" id="221103"/>
    <lineage>
        <taxon>Eukaryota</taxon>
        <taxon>Fungi</taxon>
        <taxon>Dikarya</taxon>
        <taxon>Basidiomycota</taxon>
        <taxon>Agaricomycotina</taxon>
        <taxon>Agaricomycetes</taxon>
        <taxon>Agaricomycetidae</taxon>
        <taxon>Agaricales</taxon>
        <taxon>Marasmiineae</taxon>
        <taxon>Marasmiaceae</taxon>
        <taxon>Moniliophthora</taxon>
    </lineage>
</organism>